<dbReference type="Proteomes" id="UP001290861">
    <property type="component" value="Unassembled WGS sequence"/>
</dbReference>
<evidence type="ECO:0000313" key="6">
    <source>
        <dbReference type="Proteomes" id="UP001290861"/>
    </source>
</evidence>
<accession>A0ABU5MX33</accession>
<reference evidence="5 6" key="1">
    <citation type="journal article" date="2024" name="Appl. Environ. Microbiol.">
        <title>Pontiella agarivorans sp. nov., a novel marine anaerobic bacterium capable of degrading macroalgal polysaccharides and fixing nitrogen.</title>
        <authorList>
            <person name="Liu N."/>
            <person name="Kivenson V."/>
            <person name="Peng X."/>
            <person name="Cui Z."/>
            <person name="Lankiewicz T.S."/>
            <person name="Gosselin K.M."/>
            <person name="English C.J."/>
            <person name="Blair E.M."/>
            <person name="O'Malley M.A."/>
            <person name="Valentine D.L."/>
        </authorList>
    </citation>
    <scope>NUCLEOTIDE SEQUENCE [LARGE SCALE GENOMIC DNA]</scope>
    <source>
        <strain evidence="5 6">NLcol2</strain>
    </source>
</reference>
<keyword evidence="1" id="KW-0805">Transcription regulation</keyword>
<dbReference type="RefSeq" id="WP_322608556.1">
    <property type="nucleotide sequence ID" value="NZ_JARVCO010000010.1"/>
</dbReference>
<organism evidence="5 6">
    <name type="scientific">Pontiella agarivorans</name>
    <dbReference type="NCBI Taxonomy" id="3038953"/>
    <lineage>
        <taxon>Bacteria</taxon>
        <taxon>Pseudomonadati</taxon>
        <taxon>Kiritimatiellota</taxon>
        <taxon>Kiritimatiellia</taxon>
        <taxon>Kiritimatiellales</taxon>
        <taxon>Pontiellaceae</taxon>
        <taxon>Pontiella</taxon>
    </lineage>
</organism>
<evidence type="ECO:0000256" key="2">
    <source>
        <dbReference type="ARBA" id="ARBA00023125"/>
    </source>
</evidence>
<protein>
    <submittedName>
        <fullName evidence="5">Substrate-binding domain-containing protein</fullName>
    </submittedName>
</protein>
<comment type="caution">
    <text evidence="5">The sequence shown here is derived from an EMBL/GenBank/DDBJ whole genome shotgun (WGS) entry which is preliminary data.</text>
</comment>
<evidence type="ECO:0000313" key="5">
    <source>
        <dbReference type="EMBL" id="MDZ8118759.1"/>
    </source>
</evidence>
<dbReference type="Pfam" id="PF13377">
    <property type="entry name" value="Peripla_BP_3"/>
    <property type="match status" value="1"/>
</dbReference>
<keyword evidence="2" id="KW-0238">DNA-binding</keyword>
<keyword evidence="6" id="KW-1185">Reference proteome</keyword>
<keyword evidence="3" id="KW-0804">Transcription</keyword>
<feature type="domain" description="Transcriptional regulator LacI/GalR-like sensor" evidence="4">
    <location>
        <begin position="4"/>
        <end position="88"/>
    </location>
</feature>
<dbReference type="Gene3D" id="3.40.50.2300">
    <property type="match status" value="1"/>
</dbReference>
<dbReference type="EMBL" id="JARVCO010000010">
    <property type="protein sequence ID" value="MDZ8118759.1"/>
    <property type="molecule type" value="Genomic_DNA"/>
</dbReference>
<dbReference type="InterPro" id="IPR028082">
    <property type="entry name" value="Peripla_BP_I"/>
</dbReference>
<sequence>MLARWLETEKPDAVICSAPLIVQSMKELGRKIPEEIGMASMSRYDNPINAGIDQNPEEIGRTAVQSLVSQLNENSYGIPASPKEILVEGRWMDGPMLPGR</sequence>
<dbReference type="SUPFAM" id="SSF53822">
    <property type="entry name" value="Periplasmic binding protein-like I"/>
    <property type="match status" value="1"/>
</dbReference>
<proteinExistence type="predicted"/>
<gene>
    <name evidence="5" type="ORF">P9H32_08960</name>
</gene>
<name>A0ABU5MX33_9BACT</name>
<evidence type="ECO:0000256" key="1">
    <source>
        <dbReference type="ARBA" id="ARBA00023015"/>
    </source>
</evidence>
<dbReference type="InterPro" id="IPR046335">
    <property type="entry name" value="LacI/GalR-like_sensor"/>
</dbReference>
<evidence type="ECO:0000259" key="4">
    <source>
        <dbReference type="Pfam" id="PF13377"/>
    </source>
</evidence>
<evidence type="ECO:0000256" key="3">
    <source>
        <dbReference type="ARBA" id="ARBA00023163"/>
    </source>
</evidence>